<gene>
    <name evidence="3" type="ORF">FRX48_06549</name>
</gene>
<accession>A0A5M8PMK9</accession>
<dbReference type="PANTHER" id="PTHR48083:SF28">
    <property type="entry name" value="ACYL-COA DEHYDROGENASE FAMILY PROTEIN (AFU_ORTHOLOGUE AFUA_6G10880)-RELATED"/>
    <property type="match status" value="1"/>
</dbReference>
<comment type="caution">
    <text evidence="3">The sequence shown here is derived from an EMBL/GenBank/DDBJ whole genome shotgun (WGS) entry which is preliminary data.</text>
</comment>
<reference evidence="3 4" key="1">
    <citation type="submission" date="2019-09" db="EMBL/GenBank/DDBJ databases">
        <title>The hologenome of the rock-dwelling lichen Lasallia pustulata.</title>
        <authorList>
            <person name="Greshake Tzovaras B."/>
            <person name="Segers F."/>
            <person name="Bicker A."/>
            <person name="Dal Grande F."/>
            <person name="Otte J."/>
            <person name="Hankeln T."/>
            <person name="Schmitt I."/>
            <person name="Ebersberger I."/>
        </authorList>
    </citation>
    <scope>NUCLEOTIDE SEQUENCE [LARGE SCALE GENOMIC DNA]</scope>
    <source>
        <strain evidence="3">A1-1</strain>
    </source>
</reference>
<dbReference type="AlphaFoldDB" id="A0A5M8PMK9"/>
<organism evidence="3 4">
    <name type="scientific">Lasallia pustulata</name>
    <dbReference type="NCBI Taxonomy" id="136370"/>
    <lineage>
        <taxon>Eukaryota</taxon>
        <taxon>Fungi</taxon>
        <taxon>Dikarya</taxon>
        <taxon>Ascomycota</taxon>
        <taxon>Pezizomycotina</taxon>
        <taxon>Lecanoromycetes</taxon>
        <taxon>OSLEUM clade</taxon>
        <taxon>Umbilicariomycetidae</taxon>
        <taxon>Umbilicariales</taxon>
        <taxon>Umbilicariaceae</taxon>
        <taxon>Lasallia</taxon>
    </lineage>
</organism>
<dbReference type="InterPro" id="IPR006089">
    <property type="entry name" value="Acyl-CoA_DH_CS"/>
</dbReference>
<dbReference type="OrthoDB" id="2588832at2759"/>
<name>A0A5M8PMK9_9LECA</name>
<sequence length="229" mass="25266">MAQAGILAMRLGPGKHLYARTTLGGVLKGEEFEYFHDLVVMQDMVRAAARGFQDGYMAGITISLTAVREQANDEEFRDRLSEKVLSGRKKMCLAVTEAFAGSDVAGLRMTAVKTKDAKYYVVNGTKMWITNAAFSDCFVAACKTSGEAMSVLVIPCTEGVEMKLIKTSYSTAACMTYITINNVKVPVETLLSKENKGFQGIMSNLDREGWMMVCAVCRWQRMVVDECLQ</sequence>
<evidence type="ECO:0000259" key="2">
    <source>
        <dbReference type="Pfam" id="PF02770"/>
    </source>
</evidence>
<dbReference type="PANTHER" id="PTHR48083">
    <property type="entry name" value="MEDIUM-CHAIN SPECIFIC ACYL-COA DEHYDROGENASE, MITOCHONDRIAL-RELATED"/>
    <property type="match status" value="1"/>
</dbReference>
<dbReference type="Pfam" id="PF02770">
    <property type="entry name" value="Acyl-CoA_dh_M"/>
    <property type="match status" value="1"/>
</dbReference>
<proteinExistence type="predicted"/>
<dbReference type="InterPro" id="IPR006091">
    <property type="entry name" value="Acyl-CoA_Oxase/DH_mid-dom"/>
</dbReference>
<feature type="domain" description="Acyl-CoA oxidase/dehydrogenase middle" evidence="2">
    <location>
        <begin position="92"/>
        <end position="182"/>
    </location>
</feature>
<dbReference type="GO" id="GO:0003995">
    <property type="term" value="F:acyl-CoA dehydrogenase activity"/>
    <property type="evidence" value="ECO:0007669"/>
    <property type="project" value="InterPro"/>
</dbReference>
<dbReference type="Gene3D" id="2.40.110.10">
    <property type="entry name" value="Butyryl-CoA Dehydrogenase, subunit A, domain 2"/>
    <property type="match status" value="1"/>
</dbReference>
<dbReference type="Proteomes" id="UP000324767">
    <property type="component" value="Unassembled WGS sequence"/>
</dbReference>
<dbReference type="GO" id="GO:0005737">
    <property type="term" value="C:cytoplasm"/>
    <property type="evidence" value="ECO:0007669"/>
    <property type="project" value="TreeGrafter"/>
</dbReference>
<dbReference type="GO" id="GO:0033539">
    <property type="term" value="P:fatty acid beta-oxidation using acyl-CoA dehydrogenase"/>
    <property type="evidence" value="ECO:0007669"/>
    <property type="project" value="TreeGrafter"/>
</dbReference>
<dbReference type="EMBL" id="VXIT01000010">
    <property type="protein sequence ID" value="KAA6409936.1"/>
    <property type="molecule type" value="Genomic_DNA"/>
</dbReference>
<dbReference type="InterPro" id="IPR046373">
    <property type="entry name" value="Acyl-CoA_Oxase/DH_mid-dom_sf"/>
</dbReference>
<evidence type="ECO:0000313" key="4">
    <source>
        <dbReference type="Proteomes" id="UP000324767"/>
    </source>
</evidence>
<dbReference type="PROSITE" id="PS00072">
    <property type="entry name" value="ACYL_COA_DH_1"/>
    <property type="match status" value="1"/>
</dbReference>
<dbReference type="SUPFAM" id="SSF56645">
    <property type="entry name" value="Acyl-CoA dehydrogenase NM domain-like"/>
    <property type="match status" value="1"/>
</dbReference>
<dbReference type="InterPro" id="IPR009100">
    <property type="entry name" value="AcylCoA_DH/oxidase_NM_dom_sf"/>
</dbReference>
<evidence type="ECO:0000313" key="3">
    <source>
        <dbReference type="EMBL" id="KAA6409936.1"/>
    </source>
</evidence>
<dbReference type="InterPro" id="IPR050741">
    <property type="entry name" value="Acyl-CoA_dehydrogenase"/>
</dbReference>
<evidence type="ECO:0000256" key="1">
    <source>
        <dbReference type="ARBA" id="ARBA00023002"/>
    </source>
</evidence>
<keyword evidence="1" id="KW-0560">Oxidoreductase</keyword>
<protein>
    <submittedName>
        <fullName evidence="3">Acyl-dehydrogenase</fullName>
    </submittedName>
</protein>